<keyword evidence="10" id="KW-0539">Nucleus</keyword>
<comment type="subcellular location">
    <subcellularLocation>
        <location evidence="1">Nucleus</location>
    </subcellularLocation>
</comment>
<dbReference type="Gene3D" id="2.130.10.10">
    <property type="entry name" value="YVTN repeat-like/Quinoprotein amine dehydrogenase"/>
    <property type="match status" value="2"/>
</dbReference>
<dbReference type="GO" id="GO:0006335">
    <property type="term" value="P:DNA replication-dependent chromatin assembly"/>
    <property type="evidence" value="ECO:0007669"/>
    <property type="project" value="InterPro"/>
</dbReference>
<keyword evidence="6" id="KW-0227">DNA damage</keyword>
<dbReference type="GO" id="GO:0006260">
    <property type="term" value="P:DNA replication"/>
    <property type="evidence" value="ECO:0007669"/>
    <property type="project" value="UniProtKB-KW"/>
</dbReference>
<comment type="similarity">
    <text evidence="2">Belongs to the WD repeat HIR1 family.</text>
</comment>
<proteinExistence type="inferred from homology"/>
<dbReference type="AlphaFoldDB" id="A0AAD9CJA2"/>
<keyword evidence="5" id="KW-0677">Repeat</keyword>
<dbReference type="InterPro" id="IPR015943">
    <property type="entry name" value="WD40/YVTN_repeat-like_dom_sf"/>
</dbReference>
<keyword evidence="3 15" id="KW-0853">WD repeat</keyword>
<dbReference type="Pfam" id="PF24105">
    <property type="entry name" value="Beta-prop_CAF1B_HIR1"/>
    <property type="match status" value="1"/>
</dbReference>
<name>A0AAD9CJA2_DISEL</name>
<dbReference type="PROSITE" id="PS50082">
    <property type="entry name" value="WD_REPEATS_2"/>
    <property type="match status" value="3"/>
</dbReference>
<evidence type="ECO:0000256" key="10">
    <source>
        <dbReference type="ARBA" id="ARBA00023242"/>
    </source>
</evidence>
<evidence type="ECO:0000313" key="19">
    <source>
        <dbReference type="Proteomes" id="UP001228049"/>
    </source>
</evidence>
<keyword evidence="4" id="KW-0235">DNA replication</keyword>
<evidence type="ECO:0000259" key="17">
    <source>
        <dbReference type="Pfam" id="PF24105"/>
    </source>
</evidence>
<dbReference type="GO" id="GO:0033186">
    <property type="term" value="C:CAF-1 complex"/>
    <property type="evidence" value="ECO:0007669"/>
    <property type="project" value="TreeGrafter"/>
</dbReference>
<dbReference type="FunFam" id="2.130.10.10:FF:000248">
    <property type="entry name" value="Chromatin assembly factor 1 subunit B"/>
    <property type="match status" value="1"/>
</dbReference>
<dbReference type="FunFam" id="2.130.10.10:FF:003156">
    <property type="entry name" value="Chromatin assembly factor 1, subunit B"/>
    <property type="match status" value="1"/>
</dbReference>
<dbReference type="Proteomes" id="UP001228049">
    <property type="component" value="Unassembled WGS sequence"/>
</dbReference>
<comment type="function">
    <text evidence="12">Acts as a component of the histone chaperone complex chromatin assembly factor 1 (CAF-1), which assembles histone octamers onto DNA during replication and repair. CAF-1 performs the first step of the nucleosome assembly process, bringing newly synthesized histones H3 and H4 to replicating DNA; histones H2A/H2B can bind to this chromatin precursor subsequent to DNA replication to complete the histone octamer.</text>
</comment>
<feature type="repeat" description="WD" evidence="15">
    <location>
        <begin position="174"/>
        <end position="215"/>
    </location>
</feature>
<organism evidence="18 19">
    <name type="scientific">Dissostichus eleginoides</name>
    <name type="common">Patagonian toothfish</name>
    <name type="synonym">Dissostichus amissus</name>
    <dbReference type="NCBI Taxonomy" id="100907"/>
    <lineage>
        <taxon>Eukaryota</taxon>
        <taxon>Metazoa</taxon>
        <taxon>Chordata</taxon>
        <taxon>Craniata</taxon>
        <taxon>Vertebrata</taxon>
        <taxon>Euteleostomi</taxon>
        <taxon>Actinopterygii</taxon>
        <taxon>Neopterygii</taxon>
        <taxon>Teleostei</taxon>
        <taxon>Neoteleostei</taxon>
        <taxon>Acanthomorphata</taxon>
        <taxon>Eupercaria</taxon>
        <taxon>Perciformes</taxon>
        <taxon>Notothenioidei</taxon>
        <taxon>Nototheniidae</taxon>
        <taxon>Dissostichus</taxon>
    </lineage>
</organism>
<keyword evidence="8" id="KW-0143">Chaperone</keyword>
<evidence type="ECO:0000256" key="8">
    <source>
        <dbReference type="ARBA" id="ARBA00023186"/>
    </source>
</evidence>
<keyword evidence="19" id="KW-1185">Reference proteome</keyword>
<evidence type="ECO:0000256" key="4">
    <source>
        <dbReference type="ARBA" id="ARBA00022705"/>
    </source>
</evidence>
<dbReference type="InterPro" id="IPR019775">
    <property type="entry name" value="WD40_repeat_CS"/>
</dbReference>
<dbReference type="SUPFAM" id="SSF50978">
    <property type="entry name" value="WD40 repeat-like"/>
    <property type="match status" value="1"/>
</dbReference>
<feature type="compositionally biased region" description="Low complexity" evidence="16">
    <location>
        <begin position="604"/>
        <end position="613"/>
    </location>
</feature>
<evidence type="ECO:0000256" key="12">
    <source>
        <dbReference type="ARBA" id="ARBA00055488"/>
    </source>
</evidence>
<feature type="repeat" description="WD" evidence="15">
    <location>
        <begin position="110"/>
        <end position="151"/>
    </location>
</feature>
<feature type="compositionally biased region" description="Polar residues" evidence="16">
    <location>
        <begin position="621"/>
        <end position="642"/>
    </location>
</feature>
<evidence type="ECO:0000256" key="3">
    <source>
        <dbReference type="ARBA" id="ARBA00022574"/>
    </source>
</evidence>
<dbReference type="SMART" id="SM00320">
    <property type="entry name" value="WD40"/>
    <property type="match status" value="6"/>
</dbReference>
<feature type="domain" description="CAF1B/HIR1 beta-propeller" evidence="17">
    <location>
        <begin position="49"/>
        <end position="435"/>
    </location>
</feature>
<dbReference type="InterPro" id="IPR055410">
    <property type="entry name" value="Beta-prop_CAF1B_HIR1"/>
</dbReference>
<evidence type="ECO:0000256" key="11">
    <source>
        <dbReference type="ARBA" id="ARBA00023306"/>
    </source>
</evidence>
<dbReference type="PANTHER" id="PTHR15271:SF4">
    <property type="entry name" value="CHROMATIN ASSEMBLY FACTOR 1 SUBUNIT B"/>
    <property type="match status" value="1"/>
</dbReference>
<evidence type="ECO:0000256" key="16">
    <source>
        <dbReference type="SAM" id="MobiDB-lite"/>
    </source>
</evidence>
<evidence type="ECO:0000256" key="14">
    <source>
        <dbReference type="ARBA" id="ARBA00082781"/>
    </source>
</evidence>
<feature type="region of interest" description="Disordered" evidence="16">
    <location>
        <begin position="449"/>
        <end position="680"/>
    </location>
</feature>
<evidence type="ECO:0000256" key="2">
    <source>
        <dbReference type="ARBA" id="ARBA00007306"/>
    </source>
</evidence>
<gene>
    <name evidence="18" type="ORF">KUDE01_005838</name>
</gene>
<dbReference type="GO" id="GO:0005634">
    <property type="term" value="C:nucleus"/>
    <property type="evidence" value="ECO:0007669"/>
    <property type="project" value="UniProtKB-SubCell"/>
</dbReference>
<evidence type="ECO:0000256" key="5">
    <source>
        <dbReference type="ARBA" id="ARBA00022737"/>
    </source>
</evidence>
<feature type="compositionally biased region" description="Polar residues" evidence="16">
    <location>
        <begin position="590"/>
        <end position="603"/>
    </location>
</feature>
<dbReference type="InterPro" id="IPR045145">
    <property type="entry name" value="PTHR15271"/>
</dbReference>
<evidence type="ECO:0000256" key="7">
    <source>
        <dbReference type="ARBA" id="ARBA00022853"/>
    </source>
</evidence>
<evidence type="ECO:0000256" key="15">
    <source>
        <dbReference type="PROSITE-ProRule" id="PRU00221"/>
    </source>
</evidence>
<dbReference type="GO" id="GO:0006281">
    <property type="term" value="P:DNA repair"/>
    <property type="evidence" value="ECO:0007669"/>
    <property type="project" value="UniProtKB-KW"/>
</dbReference>
<feature type="compositionally biased region" description="Low complexity" evidence="16">
    <location>
        <begin position="467"/>
        <end position="484"/>
    </location>
</feature>
<evidence type="ECO:0000256" key="1">
    <source>
        <dbReference type="ARBA" id="ARBA00004123"/>
    </source>
</evidence>
<keyword evidence="7" id="KW-0156">Chromatin regulator</keyword>
<protein>
    <recommendedName>
        <fullName evidence="13">Chromatin assembly factor 1 subunit B</fullName>
    </recommendedName>
    <alternativeName>
        <fullName evidence="14">Chromatin assembly factor I p60 subunit</fullName>
    </alternativeName>
</protein>
<feature type="compositionally biased region" description="Pro residues" evidence="16">
    <location>
        <begin position="651"/>
        <end position="661"/>
    </location>
</feature>
<evidence type="ECO:0000313" key="18">
    <source>
        <dbReference type="EMBL" id="KAK1902878.1"/>
    </source>
</evidence>
<feature type="compositionally biased region" description="Low complexity" evidence="16">
    <location>
        <begin position="537"/>
        <end position="551"/>
    </location>
</feature>
<sequence>MRPDSPRLFRVFVQSLQLLRPEVLNGSYAGNYFSLQLDNRGGQSFIYKMKVVTCEIAWHNKEPVYSLDFQHSPDGRICRLATAGVDTTVRLWRVDMGPDGKAVVDFLSNLTRHTKAVNVVRFSPNGELLASGGDDAAILLWKLNDSKEPEPMPMFQEDEDALLNKESWTVVKTLRGHIEDVYDICWTRDASSMISGSVDNTAIMWDINKGTKLSILNDHKSYVQGVTWDPLGQYVATLSCDRVMRVYSTHTKKKAFSISKMSSGPLAEGEVKQHRMFHDDSMRSFFRRLSFTPDGSFLLAPAGCVEIGENIINTTYIFSRKSLKRPIAHLPCPSKATLAVRCCPVYFELRTKTLEDGTLQTLPNVFQLPYRMVFAVASEDSIYLYDTQQTLPFGLVSNIHYHTLSDLTWSRDGSFLAVSSTDGYCSFLSFSPGELGTALKEPPTLEVFTPSTATEKKGKKSAAARNSSPLTQPQSSAQTPTSQTIIGKLTPVTPPEEKKSTPSAKSKPQPRRITLNTLQGWGKPSSPKTTAPPAPQTPTSESPSAPSTPQARIAPLTPTQSSSTQPRLTPLTPLTPTNSATTQPRIAPLTPSTPKASGNNAGQTTPKGTTTPKGPTPRRVSLTTVASRSPAVSSLFRTPSSTEKAKHERPSPPNDPVCQPPEPKRSKTSEPAAKNSATQT</sequence>
<accession>A0AAD9CJA2</accession>
<dbReference type="InterPro" id="IPR001680">
    <property type="entry name" value="WD40_rpt"/>
</dbReference>
<dbReference type="PROSITE" id="PS50294">
    <property type="entry name" value="WD_REPEATS_REGION"/>
    <property type="match status" value="2"/>
</dbReference>
<reference evidence="18" key="1">
    <citation type="submission" date="2023-04" db="EMBL/GenBank/DDBJ databases">
        <title>Chromosome-level genome of Chaenocephalus aceratus.</title>
        <authorList>
            <person name="Park H."/>
        </authorList>
    </citation>
    <scope>NUCLEOTIDE SEQUENCE</scope>
    <source>
        <strain evidence="18">DE</strain>
        <tissue evidence="18">Muscle</tissue>
    </source>
</reference>
<evidence type="ECO:0000256" key="13">
    <source>
        <dbReference type="ARBA" id="ARBA00070759"/>
    </source>
</evidence>
<evidence type="ECO:0000256" key="6">
    <source>
        <dbReference type="ARBA" id="ARBA00022763"/>
    </source>
</evidence>
<feature type="repeat" description="WD" evidence="15">
    <location>
        <begin position="216"/>
        <end position="257"/>
    </location>
</feature>
<dbReference type="GO" id="GO:0006334">
    <property type="term" value="P:nucleosome assembly"/>
    <property type="evidence" value="ECO:0007669"/>
    <property type="project" value="TreeGrafter"/>
</dbReference>
<evidence type="ECO:0000256" key="9">
    <source>
        <dbReference type="ARBA" id="ARBA00023204"/>
    </source>
</evidence>
<dbReference type="EMBL" id="JASDAP010000005">
    <property type="protein sequence ID" value="KAK1902878.1"/>
    <property type="molecule type" value="Genomic_DNA"/>
</dbReference>
<keyword evidence="9" id="KW-0234">DNA repair</keyword>
<dbReference type="PROSITE" id="PS00678">
    <property type="entry name" value="WD_REPEATS_1"/>
    <property type="match status" value="1"/>
</dbReference>
<dbReference type="PANTHER" id="PTHR15271">
    <property type="entry name" value="CHROMATIN ASSEMBLY FACTOR 1 SUBUNIT B"/>
    <property type="match status" value="1"/>
</dbReference>
<feature type="compositionally biased region" description="Low complexity" evidence="16">
    <location>
        <begin position="561"/>
        <end position="582"/>
    </location>
</feature>
<dbReference type="InterPro" id="IPR036322">
    <property type="entry name" value="WD40_repeat_dom_sf"/>
</dbReference>
<comment type="caution">
    <text evidence="18">The sequence shown here is derived from an EMBL/GenBank/DDBJ whole genome shotgun (WGS) entry which is preliminary data.</text>
</comment>
<keyword evidence="11" id="KW-0131">Cell cycle</keyword>